<evidence type="ECO:0000313" key="2">
    <source>
        <dbReference type="EMBL" id="KNC46490.1"/>
    </source>
</evidence>
<dbReference type="GeneID" id="25562570"/>
<accession>A0A0L0D2T1</accession>
<dbReference type="AlphaFoldDB" id="A0A0L0D2T1"/>
<feature type="compositionally biased region" description="Pro residues" evidence="1">
    <location>
        <begin position="90"/>
        <end position="104"/>
    </location>
</feature>
<feature type="region of interest" description="Disordered" evidence="1">
    <location>
        <begin position="246"/>
        <end position="267"/>
    </location>
</feature>
<reference evidence="2 3" key="1">
    <citation type="submission" date="2010-05" db="EMBL/GenBank/DDBJ databases">
        <title>The Genome Sequence of Thecamonas trahens ATCC 50062.</title>
        <authorList>
            <consortium name="The Broad Institute Genome Sequencing Platform"/>
            <person name="Russ C."/>
            <person name="Cuomo C."/>
            <person name="Shea T."/>
            <person name="Young S.K."/>
            <person name="Zeng Q."/>
            <person name="Koehrsen M."/>
            <person name="Haas B."/>
            <person name="Borodovsky M."/>
            <person name="Guigo R."/>
            <person name="Alvarado L."/>
            <person name="Berlin A."/>
            <person name="Bochicchio J."/>
            <person name="Borenstein D."/>
            <person name="Chapman S."/>
            <person name="Chen Z."/>
            <person name="Freedman E."/>
            <person name="Gellesch M."/>
            <person name="Goldberg J."/>
            <person name="Griggs A."/>
            <person name="Gujja S."/>
            <person name="Heilman E."/>
            <person name="Heiman D."/>
            <person name="Hepburn T."/>
            <person name="Howarth C."/>
            <person name="Jen D."/>
            <person name="Larson L."/>
            <person name="Mehta T."/>
            <person name="Park D."/>
            <person name="Pearson M."/>
            <person name="Roberts A."/>
            <person name="Saif S."/>
            <person name="Shenoy N."/>
            <person name="Sisk P."/>
            <person name="Stolte C."/>
            <person name="Sykes S."/>
            <person name="Thomson T."/>
            <person name="Walk T."/>
            <person name="White J."/>
            <person name="Yandava C."/>
            <person name="Burger G."/>
            <person name="Gray M.W."/>
            <person name="Holland P.W.H."/>
            <person name="King N."/>
            <person name="Lang F.B.F."/>
            <person name="Roger A.J."/>
            <person name="Ruiz-Trillo I."/>
            <person name="Lander E."/>
            <person name="Nusbaum C."/>
        </authorList>
    </citation>
    <scope>NUCLEOTIDE SEQUENCE [LARGE SCALE GENOMIC DNA]</scope>
    <source>
        <strain evidence="2 3">ATCC 50062</strain>
    </source>
</reference>
<feature type="compositionally biased region" description="Low complexity" evidence="1">
    <location>
        <begin position="105"/>
        <end position="119"/>
    </location>
</feature>
<feature type="compositionally biased region" description="Low complexity" evidence="1">
    <location>
        <begin position="31"/>
        <end position="41"/>
    </location>
</feature>
<organism evidence="2 3">
    <name type="scientific">Thecamonas trahens ATCC 50062</name>
    <dbReference type="NCBI Taxonomy" id="461836"/>
    <lineage>
        <taxon>Eukaryota</taxon>
        <taxon>Apusozoa</taxon>
        <taxon>Apusomonadida</taxon>
        <taxon>Apusomonadidae</taxon>
        <taxon>Thecamonas</taxon>
    </lineage>
</organism>
<dbReference type="Proteomes" id="UP000054408">
    <property type="component" value="Unassembled WGS sequence"/>
</dbReference>
<dbReference type="EMBL" id="GL349443">
    <property type="protein sequence ID" value="KNC46490.1"/>
    <property type="molecule type" value="Genomic_DNA"/>
</dbReference>
<protein>
    <submittedName>
        <fullName evidence="2">Uncharacterized protein</fullName>
    </submittedName>
</protein>
<gene>
    <name evidence="2" type="ORF">AMSG_02925</name>
</gene>
<dbReference type="RefSeq" id="XP_013760271.1">
    <property type="nucleotide sequence ID" value="XM_013904817.1"/>
</dbReference>
<evidence type="ECO:0000256" key="1">
    <source>
        <dbReference type="SAM" id="MobiDB-lite"/>
    </source>
</evidence>
<proteinExistence type="predicted"/>
<name>A0A0L0D2T1_THETB</name>
<feature type="region of interest" description="Disordered" evidence="1">
    <location>
        <begin position="285"/>
        <end position="322"/>
    </location>
</feature>
<feature type="region of interest" description="Disordered" evidence="1">
    <location>
        <begin position="19"/>
        <end position="41"/>
    </location>
</feature>
<keyword evidence="3" id="KW-1185">Reference proteome</keyword>
<sequence length="433" mass="44858">MRSSLEATITARIEAEVRRRTAANQLPPPLESSAPPSSATSLASILAENAELKATVRDQDATIVALRRQLATMQAAAAAPVYGSPSPARHTPPPRAPSPRPPSPSALTSPVSSLSISHPSPLPNDEVLDFSGTDLASHLSFRRLGTTEPPLAAWAVLVDGVLTAYDAKPLAGAPSLPAVLFSLPVNDGSTAVKVIGEAIGEIKFVLKNAALPTPYIVFADNILTRDAWVDAIENAGAADFTTHALPSRTLPTAPSPGTPAAHDSTDGADLNDDISFHYSYSGDATPVMVRPTTPPAANVSDDEDPSSMGALPPEPEARLRPPTPVSTTLFSDELSLAPIGSEPIPCTVKAIAVDSGVADLPLSAHLDIAPTDGSPPKTVSLTSDTMIKPIGMFIEGEHKVLIKAPSTPPIILLTSNGQLMTSFLAVLGTLTNA</sequence>
<feature type="region of interest" description="Disordered" evidence="1">
    <location>
        <begin position="78"/>
        <end position="119"/>
    </location>
</feature>
<evidence type="ECO:0000313" key="3">
    <source>
        <dbReference type="Proteomes" id="UP000054408"/>
    </source>
</evidence>
<feature type="compositionally biased region" description="Low complexity" evidence="1">
    <location>
        <begin position="78"/>
        <end position="89"/>
    </location>
</feature>